<dbReference type="OrthoDB" id="6810016at2"/>
<evidence type="ECO:0008006" key="3">
    <source>
        <dbReference type="Google" id="ProtNLM"/>
    </source>
</evidence>
<sequence>MPTRPHSYARFARLVRKARGGHGYAANNIAAECRILGRPELAYRWWVRAAANGDGDHLLEVAYCLHHQLGVRREVAAARHAYRLAIDSPSITPYSREEACYHLATLLLRHVPGSRNDAIFLLIQANADKDYPQAGALLDVLLAGGAPRRFCCCRRWLAVDLGRADRCPVHRQTRAFCRYRRPTPSARHPKRV</sequence>
<dbReference type="Proteomes" id="UP000318478">
    <property type="component" value="Unassembled WGS sequence"/>
</dbReference>
<accession>A0A5C5XTC3</accession>
<dbReference type="AlphaFoldDB" id="A0A5C5XTC3"/>
<evidence type="ECO:0000313" key="2">
    <source>
        <dbReference type="Proteomes" id="UP000318478"/>
    </source>
</evidence>
<organism evidence="1 2">
    <name type="scientific">Posidoniimonas polymericola</name>
    <dbReference type="NCBI Taxonomy" id="2528002"/>
    <lineage>
        <taxon>Bacteria</taxon>
        <taxon>Pseudomonadati</taxon>
        <taxon>Planctomycetota</taxon>
        <taxon>Planctomycetia</taxon>
        <taxon>Pirellulales</taxon>
        <taxon>Lacipirellulaceae</taxon>
        <taxon>Posidoniimonas</taxon>
    </lineage>
</organism>
<keyword evidence="2" id="KW-1185">Reference proteome</keyword>
<gene>
    <name evidence="1" type="ORF">Pla123a_48390</name>
</gene>
<comment type="caution">
    <text evidence="1">The sequence shown here is derived from an EMBL/GenBank/DDBJ whole genome shotgun (WGS) entry which is preliminary data.</text>
</comment>
<dbReference type="SUPFAM" id="SSF81901">
    <property type="entry name" value="HCP-like"/>
    <property type="match status" value="1"/>
</dbReference>
<dbReference type="Gene3D" id="1.25.40.10">
    <property type="entry name" value="Tetratricopeptide repeat domain"/>
    <property type="match status" value="1"/>
</dbReference>
<protein>
    <recommendedName>
        <fullName evidence="3">Sel1 repeat protein</fullName>
    </recommendedName>
</protein>
<evidence type="ECO:0000313" key="1">
    <source>
        <dbReference type="EMBL" id="TWT65928.1"/>
    </source>
</evidence>
<reference evidence="1 2" key="1">
    <citation type="submission" date="2019-02" db="EMBL/GenBank/DDBJ databases">
        <title>Deep-cultivation of Planctomycetes and their phenomic and genomic characterization uncovers novel biology.</title>
        <authorList>
            <person name="Wiegand S."/>
            <person name="Jogler M."/>
            <person name="Boedeker C."/>
            <person name="Pinto D."/>
            <person name="Vollmers J."/>
            <person name="Rivas-Marin E."/>
            <person name="Kohn T."/>
            <person name="Peeters S.H."/>
            <person name="Heuer A."/>
            <person name="Rast P."/>
            <person name="Oberbeckmann S."/>
            <person name="Bunk B."/>
            <person name="Jeske O."/>
            <person name="Meyerdierks A."/>
            <person name="Storesund J.E."/>
            <person name="Kallscheuer N."/>
            <person name="Luecker S."/>
            <person name="Lage O.M."/>
            <person name="Pohl T."/>
            <person name="Merkel B.J."/>
            <person name="Hornburger P."/>
            <person name="Mueller R.-W."/>
            <person name="Bruemmer F."/>
            <person name="Labrenz M."/>
            <person name="Spormann A.M."/>
            <person name="Op Den Camp H."/>
            <person name="Overmann J."/>
            <person name="Amann R."/>
            <person name="Jetten M.S.M."/>
            <person name="Mascher T."/>
            <person name="Medema M.H."/>
            <person name="Devos D.P."/>
            <person name="Kaster A.-K."/>
            <person name="Ovreas L."/>
            <person name="Rohde M."/>
            <person name="Galperin M.Y."/>
            <person name="Jogler C."/>
        </authorList>
    </citation>
    <scope>NUCLEOTIDE SEQUENCE [LARGE SCALE GENOMIC DNA]</scope>
    <source>
        <strain evidence="1 2">Pla123a</strain>
    </source>
</reference>
<dbReference type="EMBL" id="SJPO01000018">
    <property type="protein sequence ID" value="TWT65928.1"/>
    <property type="molecule type" value="Genomic_DNA"/>
</dbReference>
<dbReference type="RefSeq" id="WP_146591790.1">
    <property type="nucleotide sequence ID" value="NZ_SJPO01000018.1"/>
</dbReference>
<name>A0A5C5XTC3_9BACT</name>
<dbReference type="InterPro" id="IPR011990">
    <property type="entry name" value="TPR-like_helical_dom_sf"/>
</dbReference>
<proteinExistence type="predicted"/>